<feature type="chain" id="PRO_5001493204" evidence="1">
    <location>
        <begin position="21"/>
        <end position="195"/>
    </location>
</feature>
<evidence type="ECO:0000313" key="2">
    <source>
        <dbReference type="EMBL" id="EYC23675.1"/>
    </source>
</evidence>
<dbReference type="EMBL" id="JARK01001351">
    <property type="protein sequence ID" value="EYC23675.1"/>
    <property type="molecule type" value="Genomic_DNA"/>
</dbReference>
<sequence length="195" mass="21718">MRGLLIAALLLIAACREVHPAPFDWFFVDDIFDTFLRPILKSSDAKALLEKLSDELRLKEELDPVKKYIESGMISAAHKFMQNVAGSLPGLSEGDRGGRCIAETAEENLRLTLDLQRSGTSDRDRIYRTEFAALTTGLLLGFGTLHGEVPFVSSGVHESENQMLREEIFKAFVVDQDAAKCPVLRSSHTSYLLLF</sequence>
<proteinExistence type="predicted"/>
<dbReference type="Proteomes" id="UP000024635">
    <property type="component" value="Unassembled WGS sequence"/>
</dbReference>
<reference evidence="3" key="1">
    <citation type="journal article" date="2015" name="Nat. Genet.">
        <title>The genome and transcriptome of the zoonotic hookworm Ancylostoma ceylanicum identify infection-specific gene families.</title>
        <authorList>
            <person name="Schwarz E.M."/>
            <person name="Hu Y."/>
            <person name="Antoshechkin I."/>
            <person name="Miller M.M."/>
            <person name="Sternberg P.W."/>
            <person name="Aroian R.V."/>
        </authorList>
    </citation>
    <scope>NUCLEOTIDE SEQUENCE</scope>
    <source>
        <strain evidence="3">HY135</strain>
    </source>
</reference>
<name>A0A016V8B9_9BILA</name>
<dbReference type="AlphaFoldDB" id="A0A016V8B9"/>
<accession>A0A016V8B9</accession>
<dbReference type="PROSITE" id="PS51257">
    <property type="entry name" value="PROKAR_LIPOPROTEIN"/>
    <property type="match status" value="1"/>
</dbReference>
<feature type="signal peptide" evidence="1">
    <location>
        <begin position="1"/>
        <end position="20"/>
    </location>
</feature>
<keyword evidence="1" id="KW-0732">Signal</keyword>
<gene>
    <name evidence="2" type="primary">Acey_s0015.g2778</name>
    <name evidence="2" type="ORF">Y032_0015g2778</name>
</gene>
<comment type="caution">
    <text evidence="2">The sequence shown here is derived from an EMBL/GenBank/DDBJ whole genome shotgun (WGS) entry which is preliminary data.</text>
</comment>
<evidence type="ECO:0000256" key="1">
    <source>
        <dbReference type="SAM" id="SignalP"/>
    </source>
</evidence>
<keyword evidence="3" id="KW-1185">Reference proteome</keyword>
<evidence type="ECO:0000313" key="3">
    <source>
        <dbReference type="Proteomes" id="UP000024635"/>
    </source>
</evidence>
<protein>
    <submittedName>
        <fullName evidence="2">Uncharacterized protein</fullName>
    </submittedName>
</protein>
<organism evidence="2 3">
    <name type="scientific">Ancylostoma ceylanicum</name>
    <dbReference type="NCBI Taxonomy" id="53326"/>
    <lineage>
        <taxon>Eukaryota</taxon>
        <taxon>Metazoa</taxon>
        <taxon>Ecdysozoa</taxon>
        <taxon>Nematoda</taxon>
        <taxon>Chromadorea</taxon>
        <taxon>Rhabditida</taxon>
        <taxon>Rhabditina</taxon>
        <taxon>Rhabditomorpha</taxon>
        <taxon>Strongyloidea</taxon>
        <taxon>Ancylostomatidae</taxon>
        <taxon>Ancylostomatinae</taxon>
        <taxon>Ancylostoma</taxon>
    </lineage>
</organism>